<gene>
    <name evidence="2" type="ORF">LR48_Vigan10g142200</name>
</gene>
<evidence type="ECO:0000256" key="1">
    <source>
        <dbReference type="SAM" id="MobiDB-lite"/>
    </source>
</evidence>
<dbReference type="EMBL" id="CM003380">
    <property type="protein sequence ID" value="KOM55530.1"/>
    <property type="molecule type" value="Genomic_DNA"/>
</dbReference>
<sequence>MATSSDHGPSSKVWFCEHFIPPKGLIEKFPRILHWMNRNVGDNFVKRVMETGVVLDDVYVGASSKDKKDEKDYRPTPKKKDDQPTPKKIQKRKRIESFMCALDNQEYLIEELKRSVVVLEEQLAFEKARRRNKDDDGHSAPRAEPSMNSGFVSPGDMYTNQPPMKTYTFPAAIVSNPISKLAGPLLDAFLPWAVVPSGCSNLLGRAEAGWELLYVGCNLLQALLLCTSIERCGSRWTESAGPCWTLPYASLWCQVAGRATASAGCSTPKLLPVTPLNLRVHPFFCCWAVEFLSPLKAGCAPLYVDCWMPPVWNAGPRVDFCLLDRGGYVRVKCCRVVLPSFWNDLKEGLKYQGVAV</sequence>
<evidence type="ECO:0000313" key="3">
    <source>
        <dbReference type="Proteomes" id="UP000053144"/>
    </source>
</evidence>
<dbReference type="Proteomes" id="UP000053144">
    <property type="component" value="Chromosome 10"/>
</dbReference>
<feature type="region of interest" description="Disordered" evidence="1">
    <location>
        <begin position="128"/>
        <end position="154"/>
    </location>
</feature>
<dbReference type="Gramene" id="KOM55530">
    <property type="protein sequence ID" value="KOM55530"/>
    <property type="gene ID" value="LR48_Vigan10g142200"/>
</dbReference>
<protein>
    <submittedName>
        <fullName evidence="2">Uncharacterized protein</fullName>
    </submittedName>
</protein>
<feature type="compositionally biased region" description="Basic and acidic residues" evidence="1">
    <location>
        <begin position="128"/>
        <end position="141"/>
    </location>
</feature>
<proteinExistence type="predicted"/>
<accession>A0A0L9VKF6</accession>
<feature type="region of interest" description="Disordered" evidence="1">
    <location>
        <begin position="65"/>
        <end position="91"/>
    </location>
</feature>
<organism evidence="2 3">
    <name type="scientific">Phaseolus angularis</name>
    <name type="common">Azuki bean</name>
    <name type="synonym">Vigna angularis</name>
    <dbReference type="NCBI Taxonomy" id="3914"/>
    <lineage>
        <taxon>Eukaryota</taxon>
        <taxon>Viridiplantae</taxon>
        <taxon>Streptophyta</taxon>
        <taxon>Embryophyta</taxon>
        <taxon>Tracheophyta</taxon>
        <taxon>Spermatophyta</taxon>
        <taxon>Magnoliopsida</taxon>
        <taxon>eudicotyledons</taxon>
        <taxon>Gunneridae</taxon>
        <taxon>Pentapetalae</taxon>
        <taxon>rosids</taxon>
        <taxon>fabids</taxon>
        <taxon>Fabales</taxon>
        <taxon>Fabaceae</taxon>
        <taxon>Papilionoideae</taxon>
        <taxon>50 kb inversion clade</taxon>
        <taxon>NPAAA clade</taxon>
        <taxon>indigoferoid/millettioid clade</taxon>
        <taxon>Phaseoleae</taxon>
        <taxon>Vigna</taxon>
    </lineage>
</organism>
<name>A0A0L9VKF6_PHAAN</name>
<reference evidence="3" key="1">
    <citation type="journal article" date="2015" name="Proc. Natl. Acad. Sci. U.S.A.">
        <title>Genome sequencing of adzuki bean (Vigna angularis) provides insight into high starch and low fat accumulation and domestication.</title>
        <authorList>
            <person name="Yang K."/>
            <person name="Tian Z."/>
            <person name="Chen C."/>
            <person name="Luo L."/>
            <person name="Zhao B."/>
            <person name="Wang Z."/>
            <person name="Yu L."/>
            <person name="Li Y."/>
            <person name="Sun Y."/>
            <person name="Li W."/>
            <person name="Chen Y."/>
            <person name="Li Y."/>
            <person name="Zhang Y."/>
            <person name="Ai D."/>
            <person name="Zhao J."/>
            <person name="Shang C."/>
            <person name="Ma Y."/>
            <person name="Wu B."/>
            <person name="Wang M."/>
            <person name="Gao L."/>
            <person name="Sun D."/>
            <person name="Zhang P."/>
            <person name="Guo F."/>
            <person name="Wang W."/>
            <person name="Li Y."/>
            <person name="Wang J."/>
            <person name="Varshney R.K."/>
            <person name="Wang J."/>
            <person name="Ling H.Q."/>
            <person name="Wan P."/>
        </authorList>
    </citation>
    <scope>NUCLEOTIDE SEQUENCE</scope>
    <source>
        <strain evidence="3">cv. Jingnong 6</strain>
    </source>
</reference>
<feature type="compositionally biased region" description="Basic and acidic residues" evidence="1">
    <location>
        <begin position="65"/>
        <end position="85"/>
    </location>
</feature>
<evidence type="ECO:0000313" key="2">
    <source>
        <dbReference type="EMBL" id="KOM55530.1"/>
    </source>
</evidence>
<dbReference type="AlphaFoldDB" id="A0A0L9VKF6"/>